<protein>
    <submittedName>
        <fullName evidence="1">Uncharacterized protein</fullName>
    </submittedName>
</protein>
<accession>A0AAC9RKT8</accession>
<proteinExistence type="predicted"/>
<reference evidence="1 2" key="1">
    <citation type="submission" date="2017-03" db="EMBL/GenBank/DDBJ databases">
        <title>Complete sequence of Clostridium formicaceticum DSM 92.</title>
        <authorList>
            <person name="Poehlein A."/>
            <person name="Karl M."/>
            <person name="Bengelsdorf F.R."/>
            <person name="Duerre P."/>
            <person name="Daniel R."/>
        </authorList>
    </citation>
    <scope>NUCLEOTIDE SEQUENCE [LARGE SCALE GENOMIC DNA]</scope>
    <source>
        <strain evidence="1 2">DSM 92</strain>
    </source>
</reference>
<dbReference type="AlphaFoldDB" id="A0AAC9RKT8"/>
<dbReference type="Proteomes" id="UP000192478">
    <property type="component" value="Chromosome"/>
</dbReference>
<sequence length="51" mass="6474">MKIGRLIEILKAYDKEYKLYDSENPEFYLSSLEYQEEEDRFYMYFQEEEEK</sequence>
<dbReference type="EMBL" id="CP020559">
    <property type="protein sequence ID" value="ARE89091.1"/>
    <property type="molecule type" value="Genomic_DNA"/>
</dbReference>
<dbReference type="RefSeq" id="WP_156778683.1">
    <property type="nucleotide sequence ID" value="NZ_CP017603.1"/>
</dbReference>
<name>A0AAC9RKT8_9CLOT</name>
<organism evidence="1 2">
    <name type="scientific">Clostridium formicaceticum</name>
    <dbReference type="NCBI Taxonomy" id="1497"/>
    <lineage>
        <taxon>Bacteria</taxon>
        <taxon>Bacillati</taxon>
        <taxon>Bacillota</taxon>
        <taxon>Clostridia</taxon>
        <taxon>Eubacteriales</taxon>
        <taxon>Clostridiaceae</taxon>
        <taxon>Clostridium</taxon>
    </lineage>
</organism>
<gene>
    <name evidence="1" type="ORF">CLFO_34970</name>
</gene>
<evidence type="ECO:0000313" key="2">
    <source>
        <dbReference type="Proteomes" id="UP000192478"/>
    </source>
</evidence>
<evidence type="ECO:0000313" key="1">
    <source>
        <dbReference type="EMBL" id="ARE89091.1"/>
    </source>
</evidence>